<evidence type="ECO:0000256" key="2">
    <source>
        <dbReference type="ARBA" id="ARBA00012071"/>
    </source>
</evidence>
<organism evidence="10">
    <name type="scientific">hydrothermal vent metagenome</name>
    <dbReference type="NCBI Taxonomy" id="652676"/>
    <lineage>
        <taxon>unclassified sequences</taxon>
        <taxon>metagenomes</taxon>
        <taxon>ecological metagenomes</taxon>
    </lineage>
</organism>
<dbReference type="NCBIfam" id="TIGR00682">
    <property type="entry name" value="lpxK"/>
    <property type="match status" value="1"/>
</dbReference>
<accession>A0A3B0T1X7</accession>
<dbReference type="EC" id="2.7.1.130" evidence="2"/>
<dbReference type="UniPathway" id="UPA00359">
    <property type="reaction ID" value="UER00482"/>
</dbReference>
<dbReference type="GO" id="GO:0005524">
    <property type="term" value="F:ATP binding"/>
    <property type="evidence" value="ECO:0007669"/>
    <property type="project" value="UniProtKB-KW"/>
</dbReference>
<dbReference type="HAMAP" id="MF_00409">
    <property type="entry name" value="LpxK"/>
    <property type="match status" value="1"/>
</dbReference>
<protein>
    <recommendedName>
        <fullName evidence="2">tetraacyldisaccharide 4'-kinase</fullName>
        <ecNumber evidence="2">2.7.1.130</ecNumber>
    </recommendedName>
</protein>
<dbReference type="SUPFAM" id="SSF52540">
    <property type="entry name" value="P-loop containing nucleoside triphosphate hydrolases"/>
    <property type="match status" value="1"/>
</dbReference>
<keyword evidence="3" id="KW-0444">Lipid biosynthesis</keyword>
<keyword evidence="4" id="KW-0441">Lipid A biosynthesis</keyword>
<gene>
    <name evidence="10" type="ORF">MNBD_BACTEROID03-1364</name>
</gene>
<dbReference type="GO" id="GO:0005886">
    <property type="term" value="C:plasma membrane"/>
    <property type="evidence" value="ECO:0007669"/>
    <property type="project" value="TreeGrafter"/>
</dbReference>
<dbReference type="Pfam" id="PF02606">
    <property type="entry name" value="LpxK"/>
    <property type="match status" value="1"/>
</dbReference>
<name>A0A3B0T1X7_9ZZZZ</name>
<dbReference type="InterPro" id="IPR027417">
    <property type="entry name" value="P-loop_NTPase"/>
</dbReference>
<evidence type="ECO:0000256" key="8">
    <source>
        <dbReference type="ARBA" id="ARBA00022840"/>
    </source>
</evidence>
<keyword evidence="8" id="KW-0067">ATP-binding</keyword>
<keyword evidence="9" id="KW-0443">Lipid metabolism</keyword>
<keyword evidence="6" id="KW-0547">Nucleotide-binding</keyword>
<keyword evidence="5 10" id="KW-0808">Transferase</keyword>
<evidence type="ECO:0000256" key="9">
    <source>
        <dbReference type="ARBA" id="ARBA00023098"/>
    </source>
</evidence>
<sequence>MWLLKKLLFPVSLLYALVVYVRNFLYDMGVFKSVSYNTPIISVGNLSVGGTGKTPMVELLILLLQNRYKIAVLSRGYKRESSGFVLATTESTVGQLGDEPFQIYSKFSKINVAVDADRRNGLSILEKDCRPDVILLDDAFQHRRVKPGFSILLTAYGKLYSDDWYLPTGTLRDSRREARRADLIVVTKCPPHLTEVERARIKNSLNPKKNQSVLFSCLSYTHEVKGSGPNRRLDGFKGKKITLVTGIADPEPLVSFLTERGIFFEHLSFKDHHSFSANEVSMLNNKENILTTEKDYMRLKNRVENCYYISVSHKFLGNDGALFEEDLFAFMKRHS</sequence>
<evidence type="ECO:0000256" key="7">
    <source>
        <dbReference type="ARBA" id="ARBA00022777"/>
    </source>
</evidence>
<evidence type="ECO:0000313" key="10">
    <source>
        <dbReference type="EMBL" id="VAW12365.1"/>
    </source>
</evidence>
<dbReference type="GO" id="GO:0009244">
    <property type="term" value="P:lipopolysaccharide core region biosynthetic process"/>
    <property type="evidence" value="ECO:0007669"/>
    <property type="project" value="TreeGrafter"/>
</dbReference>
<dbReference type="AlphaFoldDB" id="A0A3B0T1X7"/>
<dbReference type="GO" id="GO:0009029">
    <property type="term" value="F:lipid-A 4'-kinase activity"/>
    <property type="evidence" value="ECO:0007669"/>
    <property type="project" value="UniProtKB-EC"/>
</dbReference>
<dbReference type="InterPro" id="IPR003758">
    <property type="entry name" value="LpxK"/>
</dbReference>
<dbReference type="EMBL" id="UOEL01000087">
    <property type="protein sequence ID" value="VAW12365.1"/>
    <property type="molecule type" value="Genomic_DNA"/>
</dbReference>
<keyword evidence="7 10" id="KW-0418">Kinase</keyword>
<evidence type="ECO:0000256" key="6">
    <source>
        <dbReference type="ARBA" id="ARBA00022741"/>
    </source>
</evidence>
<dbReference type="GO" id="GO:0009245">
    <property type="term" value="P:lipid A biosynthetic process"/>
    <property type="evidence" value="ECO:0007669"/>
    <property type="project" value="UniProtKB-KW"/>
</dbReference>
<evidence type="ECO:0000256" key="5">
    <source>
        <dbReference type="ARBA" id="ARBA00022679"/>
    </source>
</evidence>
<reference evidence="10" key="1">
    <citation type="submission" date="2018-06" db="EMBL/GenBank/DDBJ databases">
        <authorList>
            <person name="Zhirakovskaya E."/>
        </authorList>
    </citation>
    <scope>NUCLEOTIDE SEQUENCE</scope>
</reference>
<dbReference type="PANTHER" id="PTHR42724:SF1">
    <property type="entry name" value="TETRAACYLDISACCHARIDE 4'-KINASE, MITOCHONDRIAL-RELATED"/>
    <property type="match status" value="1"/>
</dbReference>
<proteinExistence type="inferred from homology"/>
<comment type="pathway">
    <text evidence="1">Glycolipid biosynthesis; lipid IV(A) biosynthesis; lipid IV(A) from (3R)-3-hydroxytetradecanoyl-[acyl-carrier-protein] and UDP-N-acetyl-alpha-D-glucosamine: step 6/6.</text>
</comment>
<evidence type="ECO:0000256" key="4">
    <source>
        <dbReference type="ARBA" id="ARBA00022556"/>
    </source>
</evidence>
<dbReference type="PANTHER" id="PTHR42724">
    <property type="entry name" value="TETRAACYLDISACCHARIDE 4'-KINASE"/>
    <property type="match status" value="1"/>
</dbReference>
<evidence type="ECO:0000256" key="3">
    <source>
        <dbReference type="ARBA" id="ARBA00022516"/>
    </source>
</evidence>
<evidence type="ECO:0000256" key="1">
    <source>
        <dbReference type="ARBA" id="ARBA00004870"/>
    </source>
</evidence>